<evidence type="ECO:0000313" key="9">
    <source>
        <dbReference type="EMBL" id="QQD71413.1"/>
    </source>
</evidence>
<evidence type="ECO:0000259" key="6">
    <source>
        <dbReference type="Pfam" id="PF02656"/>
    </source>
</evidence>
<evidence type="ECO:0000313" key="7">
    <source>
        <dbReference type="EMBL" id="CDQ10231.1"/>
    </source>
</evidence>
<keyword evidence="2 5" id="KW-0812">Transmembrane</keyword>
<accession>A0A060UPL1</accession>
<evidence type="ECO:0000256" key="1">
    <source>
        <dbReference type="ARBA" id="ARBA00004127"/>
    </source>
</evidence>
<feature type="transmembrane region" description="Helical" evidence="5">
    <location>
        <begin position="71"/>
        <end position="92"/>
    </location>
</feature>
<evidence type="ECO:0000256" key="2">
    <source>
        <dbReference type="ARBA" id="ARBA00022692"/>
    </source>
</evidence>
<dbReference type="Proteomes" id="UP000093129">
    <property type="component" value="Unassembled WGS sequence"/>
</dbReference>
<reference evidence="9 13" key="5">
    <citation type="submission" date="2020-07" db="EMBL/GenBank/DDBJ databases">
        <title>Complete genome sequence analysis of Acidithiobacillus ferrivorans XJFY6S-08 reveals extreme environmental adaptation to alpine acid mine drainage.</title>
        <authorList>
            <person name="Yan L."/>
            <person name="Ni Y."/>
        </authorList>
    </citation>
    <scope>NUCLEOTIDE SEQUENCE [LARGE SCALE GENOMIC DNA]</scope>
    <source>
        <strain evidence="9 13">XJFY6S-08</strain>
    </source>
</reference>
<keyword evidence="3 5" id="KW-1133">Transmembrane helix</keyword>
<evidence type="ECO:0000256" key="4">
    <source>
        <dbReference type="ARBA" id="ARBA00023136"/>
    </source>
</evidence>
<dbReference type="EMBL" id="MASQ01000059">
    <property type="protein sequence ID" value="OCB03587.1"/>
    <property type="molecule type" value="Genomic_DNA"/>
</dbReference>
<dbReference type="EMBL" id="CCCS020000035">
    <property type="protein sequence ID" value="CDQ10231.1"/>
    <property type="molecule type" value="Genomic_DNA"/>
</dbReference>
<proteinExistence type="predicted"/>
<gene>
    <name evidence="10" type="ORF">AFERRI_10289</name>
    <name evidence="7" type="ORF">AFERRI_400012</name>
    <name evidence="8" type="ORF">BBC27_07110</name>
    <name evidence="9" type="ORF">H2515_07850</name>
</gene>
<evidence type="ECO:0000313" key="11">
    <source>
        <dbReference type="Proteomes" id="UP000093129"/>
    </source>
</evidence>
<evidence type="ECO:0000313" key="8">
    <source>
        <dbReference type="EMBL" id="OCB03587.1"/>
    </source>
</evidence>
<dbReference type="EMBL" id="LT841305">
    <property type="protein sequence ID" value="SMH64256.1"/>
    <property type="molecule type" value="Genomic_DNA"/>
</dbReference>
<protein>
    <submittedName>
        <fullName evidence="9">DUF202 domain-containing protein</fullName>
    </submittedName>
</protein>
<organism evidence="7">
    <name type="scientific">Acidithiobacillus ferrivorans</name>
    <dbReference type="NCBI Taxonomy" id="160808"/>
    <lineage>
        <taxon>Bacteria</taxon>
        <taxon>Pseudomonadati</taxon>
        <taxon>Pseudomonadota</taxon>
        <taxon>Acidithiobacillia</taxon>
        <taxon>Acidithiobacillales</taxon>
        <taxon>Acidithiobacillaceae</taxon>
        <taxon>Acidithiobacillus</taxon>
    </lineage>
</organism>
<dbReference type="RefSeq" id="WP_051984785.1">
    <property type="nucleotide sequence ID" value="NZ_CCCS020000035.1"/>
</dbReference>
<evidence type="ECO:0000313" key="10">
    <source>
        <dbReference type="EMBL" id="SMH64256.1"/>
    </source>
</evidence>
<dbReference type="AlphaFoldDB" id="A0A060UPL1"/>
<dbReference type="EMBL" id="CP059488">
    <property type="protein sequence ID" value="QQD71413.1"/>
    <property type="molecule type" value="Genomic_DNA"/>
</dbReference>
<dbReference type="GO" id="GO:0012505">
    <property type="term" value="C:endomembrane system"/>
    <property type="evidence" value="ECO:0007669"/>
    <property type="project" value="UniProtKB-SubCell"/>
</dbReference>
<reference evidence="7" key="2">
    <citation type="submission" date="2014-07" db="EMBL/GenBank/DDBJ databases">
        <title>Initial genome analysis of the psychrotolerant acidophile Acidithiobacillus ferrivorans CF27: insights into iron and sulfur oxidation pathways and into biofilm formation.</title>
        <authorList>
            <person name="Talla E."/>
            <person name="Hedrich S."/>
            <person name="Mangenot S."/>
            <person name="Ji B."/>
            <person name="Johnson D.B."/>
            <person name="Barbe V."/>
            <person name="Bonnefoy V."/>
        </authorList>
    </citation>
    <scope>NUCLEOTIDE SEQUENCE [LARGE SCALE GENOMIC DNA]</scope>
    <source>
        <strain evidence="7">CF27</strain>
    </source>
</reference>
<evidence type="ECO:0000313" key="12">
    <source>
        <dbReference type="Proteomes" id="UP000193925"/>
    </source>
</evidence>
<name>A0A060UPL1_9PROT</name>
<feature type="domain" description="DUF202" evidence="6">
    <location>
        <begin position="35"/>
        <end position="97"/>
    </location>
</feature>
<dbReference type="Proteomes" id="UP000595420">
    <property type="component" value="Chromosome"/>
</dbReference>
<evidence type="ECO:0000313" key="13">
    <source>
        <dbReference type="Proteomes" id="UP000595420"/>
    </source>
</evidence>
<evidence type="ECO:0000256" key="5">
    <source>
        <dbReference type="SAM" id="Phobius"/>
    </source>
</evidence>
<sequence>MKPRFLFNHLDAHRDYFHTYPKSKLVLRDWLALDRTAAANRRTLYAFLRTTLDLAIAGLVLIHFFNYHSVIVLGVLFILLSMVVGGFSYFRFLRVQSHYHKFLRDSGAHFPPILARKDHHS</sequence>
<dbReference type="Proteomes" id="UP000193925">
    <property type="component" value="Chromosome AFERRI"/>
</dbReference>
<reference evidence="8 11" key="3">
    <citation type="submission" date="2016-07" db="EMBL/GenBank/DDBJ databases">
        <title>Draft genome of a psychrotolerant acidophile Acidithiobacillus ferrivorans strain YL15.</title>
        <authorList>
            <person name="Peng T."/>
            <person name="Ma L."/>
            <person name="Nan M."/>
            <person name="An N."/>
            <person name="Wang M."/>
            <person name="Qiu G."/>
            <person name="Zeng W."/>
        </authorList>
    </citation>
    <scope>NUCLEOTIDE SEQUENCE [LARGE SCALE GENOMIC DNA]</scope>
    <source>
        <strain evidence="8 11">YL15</strain>
    </source>
</reference>
<reference evidence="10 12" key="4">
    <citation type="submission" date="2017-03" db="EMBL/GenBank/DDBJ databases">
        <authorList>
            <person name="Regsiter A."/>
            <person name="William W."/>
        </authorList>
    </citation>
    <scope>NUCLEOTIDE SEQUENCE [LARGE SCALE GENOMIC DNA]</scope>
    <source>
        <strain evidence="10">PRJEB5721</strain>
    </source>
</reference>
<reference evidence="7" key="1">
    <citation type="submission" date="2014-03" db="EMBL/GenBank/DDBJ databases">
        <authorList>
            <person name="Genoscope - CEA"/>
        </authorList>
    </citation>
    <scope>NUCLEOTIDE SEQUENCE [LARGE SCALE GENOMIC DNA]</scope>
    <source>
        <strain evidence="7">CF27</strain>
    </source>
</reference>
<keyword evidence="4 5" id="KW-0472">Membrane</keyword>
<dbReference type="InterPro" id="IPR003807">
    <property type="entry name" value="DUF202"/>
</dbReference>
<dbReference type="Pfam" id="PF02656">
    <property type="entry name" value="DUF202"/>
    <property type="match status" value="1"/>
</dbReference>
<feature type="transmembrane region" description="Helical" evidence="5">
    <location>
        <begin position="44"/>
        <end position="65"/>
    </location>
</feature>
<comment type="subcellular location">
    <subcellularLocation>
        <location evidence="1">Endomembrane system</location>
        <topology evidence="1">Multi-pass membrane protein</topology>
    </subcellularLocation>
</comment>
<keyword evidence="12" id="KW-1185">Reference proteome</keyword>
<evidence type="ECO:0000256" key="3">
    <source>
        <dbReference type="ARBA" id="ARBA00022989"/>
    </source>
</evidence>